<dbReference type="PANTHER" id="PTHR30086:SF19">
    <property type="entry name" value="THREONINE EFFLUX PROTEIN"/>
    <property type="match status" value="1"/>
</dbReference>
<feature type="transmembrane region" description="Helical" evidence="6">
    <location>
        <begin position="6"/>
        <end position="26"/>
    </location>
</feature>
<keyword evidence="2" id="KW-1003">Cell membrane</keyword>
<evidence type="ECO:0000256" key="3">
    <source>
        <dbReference type="ARBA" id="ARBA00022692"/>
    </source>
</evidence>
<feature type="transmembrane region" description="Helical" evidence="6">
    <location>
        <begin position="104"/>
        <end position="125"/>
    </location>
</feature>
<evidence type="ECO:0000313" key="8">
    <source>
        <dbReference type="Proteomes" id="UP000553459"/>
    </source>
</evidence>
<evidence type="ECO:0000256" key="6">
    <source>
        <dbReference type="SAM" id="Phobius"/>
    </source>
</evidence>
<dbReference type="GO" id="GO:0015171">
    <property type="term" value="F:amino acid transmembrane transporter activity"/>
    <property type="evidence" value="ECO:0007669"/>
    <property type="project" value="TreeGrafter"/>
</dbReference>
<feature type="transmembrane region" description="Helical" evidence="6">
    <location>
        <begin position="64"/>
        <end position="84"/>
    </location>
</feature>
<dbReference type="EMBL" id="JAAABJ010000653">
    <property type="protein sequence ID" value="NAW52242.1"/>
    <property type="molecule type" value="Genomic_DNA"/>
</dbReference>
<dbReference type="Proteomes" id="UP000553459">
    <property type="component" value="Unassembled WGS sequence"/>
</dbReference>
<comment type="subcellular location">
    <subcellularLocation>
        <location evidence="1">Cell membrane</location>
        <topology evidence="1">Multi-pass membrane protein</topology>
    </subcellularLocation>
</comment>
<keyword evidence="5 6" id="KW-0472">Membrane</keyword>
<evidence type="ECO:0000256" key="2">
    <source>
        <dbReference type="ARBA" id="ARBA00022475"/>
    </source>
</evidence>
<keyword evidence="8" id="KW-1185">Reference proteome</keyword>
<feature type="transmembrane region" description="Helical" evidence="6">
    <location>
        <begin position="170"/>
        <end position="196"/>
    </location>
</feature>
<keyword evidence="4 6" id="KW-1133">Transmembrane helix</keyword>
<feature type="transmembrane region" description="Helical" evidence="6">
    <location>
        <begin position="137"/>
        <end position="158"/>
    </location>
</feature>
<name>A0A845PVJ6_9FLAO</name>
<dbReference type="GO" id="GO:0005886">
    <property type="term" value="C:plasma membrane"/>
    <property type="evidence" value="ECO:0007669"/>
    <property type="project" value="UniProtKB-SubCell"/>
</dbReference>
<gene>
    <name evidence="7" type="ORF">GNY06_12935</name>
</gene>
<proteinExistence type="predicted"/>
<evidence type="ECO:0000256" key="5">
    <source>
        <dbReference type="ARBA" id="ARBA00023136"/>
    </source>
</evidence>
<dbReference type="Pfam" id="PF01810">
    <property type="entry name" value="LysE"/>
    <property type="match status" value="1"/>
</dbReference>
<keyword evidence="3 6" id="KW-0812">Transmembrane</keyword>
<dbReference type="RefSeq" id="WP_166520491.1">
    <property type="nucleotide sequence ID" value="NZ_JAAABJ010000653.1"/>
</dbReference>
<comment type="caution">
    <text evidence="7">The sequence shown here is derived from an EMBL/GenBank/DDBJ whole genome shotgun (WGS) entry which is preliminary data.</text>
</comment>
<dbReference type="InterPro" id="IPR001123">
    <property type="entry name" value="LeuE-type"/>
</dbReference>
<dbReference type="PANTHER" id="PTHR30086">
    <property type="entry name" value="ARGININE EXPORTER PROTEIN ARGO"/>
    <property type="match status" value="1"/>
</dbReference>
<dbReference type="AlphaFoldDB" id="A0A845PVJ6"/>
<reference evidence="7 8" key="1">
    <citation type="submission" date="2019-11" db="EMBL/GenBank/DDBJ databases">
        <title>Characterization of Elizabethkingia argenteiflava sp. nov., isolated from inner surface of Soybean Pods.</title>
        <authorList>
            <person name="Mo S."/>
        </authorList>
    </citation>
    <scope>NUCLEOTIDE SEQUENCE [LARGE SCALE GENOMIC DNA]</scope>
    <source>
        <strain evidence="7 8">YB22</strain>
    </source>
</reference>
<evidence type="ECO:0000313" key="7">
    <source>
        <dbReference type="EMBL" id="NAW52242.1"/>
    </source>
</evidence>
<feature type="transmembrane region" description="Helical" evidence="6">
    <location>
        <begin position="38"/>
        <end position="58"/>
    </location>
</feature>
<accession>A0A845PVJ6</accession>
<evidence type="ECO:0000256" key="1">
    <source>
        <dbReference type="ARBA" id="ARBA00004651"/>
    </source>
</evidence>
<sequence length="200" mass="22925">MLFNILILHLLALISPGPDFLYVAATVLNSTKKEQLKVVLGITTGIVFWSLVSLLGLSLMIQKFAWFIPVLSILGGAYLLYLAIQIYKSRKEKLGEQSKIKISFWGGVITNPKAIIYFSSIFSIYASKNNLQRNLVLLILMWSLSFFWFLFLSILLSHKKNIHLYQKKKICIDTIISLALLILPSILIINQTFLLYEKYY</sequence>
<protein>
    <submittedName>
        <fullName evidence="7">LysE family transporter</fullName>
    </submittedName>
</protein>
<evidence type="ECO:0000256" key="4">
    <source>
        <dbReference type="ARBA" id="ARBA00022989"/>
    </source>
</evidence>
<organism evidence="7 8">
    <name type="scientific">Elizabethkingia argenteiflava</name>
    <dbReference type="NCBI Taxonomy" id="2681556"/>
    <lineage>
        <taxon>Bacteria</taxon>
        <taxon>Pseudomonadati</taxon>
        <taxon>Bacteroidota</taxon>
        <taxon>Flavobacteriia</taxon>
        <taxon>Flavobacteriales</taxon>
        <taxon>Weeksellaceae</taxon>
        <taxon>Elizabethkingia</taxon>
    </lineage>
</organism>